<proteinExistence type="inferred from homology"/>
<keyword evidence="8" id="KW-1185">Reference proteome</keyword>
<comment type="similarity">
    <text evidence="2">Belongs to the TerC family.</text>
</comment>
<dbReference type="InterPro" id="IPR022301">
    <property type="entry name" value="Integral_membrane_YjbE"/>
</dbReference>
<accession>A0ABX1ZWX5</accession>
<comment type="subcellular location">
    <subcellularLocation>
        <location evidence="1">Membrane</location>
        <topology evidence="1">Multi-pass membrane protein</topology>
    </subcellularLocation>
</comment>
<evidence type="ECO:0000256" key="5">
    <source>
        <dbReference type="ARBA" id="ARBA00023136"/>
    </source>
</evidence>
<feature type="transmembrane region" description="Helical" evidence="6">
    <location>
        <begin position="130"/>
        <end position="151"/>
    </location>
</feature>
<evidence type="ECO:0000313" key="8">
    <source>
        <dbReference type="Proteomes" id="UP000618579"/>
    </source>
</evidence>
<feature type="transmembrane region" description="Helical" evidence="6">
    <location>
        <begin position="194"/>
        <end position="216"/>
    </location>
</feature>
<feature type="transmembrane region" description="Helical" evidence="6">
    <location>
        <begin position="6"/>
        <end position="29"/>
    </location>
</feature>
<feature type="transmembrane region" description="Helical" evidence="6">
    <location>
        <begin position="103"/>
        <end position="124"/>
    </location>
</feature>
<dbReference type="PANTHER" id="PTHR30238">
    <property type="entry name" value="MEMBRANE BOUND PREDICTED REDOX MODULATOR"/>
    <property type="match status" value="1"/>
</dbReference>
<dbReference type="Proteomes" id="UP000618579">
    <property type="component" value="Unassembled WGS sequence"/>
</dbReference>
<evidence type="ECO:0000313" key="7">
    <source>
        <dbReference type="EMBL" id="NOV03457.1"/>
    </source>
</evidence>
<dbReference type="NCBIfam" id="TIGR03717">
    <property type="entry name" value="R_switched_YjbE"/>
    <property type="match status" value="1"/>
</dbReference>
<keyword evidence="4 6" id="KW-1133">Transmembrane helix</keyword>
<dbReference type="RefSeq" id="WP_171686242.1">
    <property type="nucleotide sequence ID" value="NZ_WHNZ01000061.1"/>
</dbReference>
<feature type="transmembrane region" description="Helical" evidence="6">
    <location>
        <begin position="66"/>
        <end position="82"/>
    </location>
</feature>
<evidence type="ECO:0000256" key="3">
    <source>
        <dbReference type="ARBA" id="ARBA00022692"/>
    </source>
</evidence>
<comment type="caution">
    <text evidence="7">The sequence shown here is derived from an EMBL/GenBank/DDBJ whole genome shotgun (WGS) entry which is preliminary data.</text>
</comment>
<feature type="transmembrane region" description="Helical" evidence="6">
    <location>
        <begin position="158"/>
        <end position="174"/>
    </location>
</feature>
<keyword evidence="5 6" id="KW-0472">Membrane</keyword>
<name>A0ABX1ZWX5_9BACL</name>
<reference evidence="7 8" key="1">
    <citation type="submission" date="2019-10" db="EMBL/GenBank/DDBJ databases">
        <title>Description of Paenibacillus pedi sp. nov.</title>
        <authorList>
            <person name="Carlier A."/>
            <person name="Qi S."/>
        </authorList>
    </citation>
    <scope>NUCLEOTIDE SEQUENCE [LARGE SCALE GENOMIC DNA]</scope>
    <source>
        <strain evidence="7 8">LMG 31457</strain>
    </source>
</reference>
<dbReference type="InterPro" id="IPR005496">
    <property type="entry name" value="Integral_membrane_TerC"/>
</dbReference>
<evidence type="ECO:0000256" key="1">
    <source>
        <dbReference type="ARBA" id="ARBA00004141"/>
    </source>
</evidence>
<sequence>MMDALILFLQIMLINIVLSGDNAVVIALASKNLPLEQRKLAVWWGAFGAIGLRLVLTLVAVTLLDIPYIQAGGSILLFWIAIKLLTDDDSRANVKEASTLGKAIWTIIVADFVMSLDNVLAIAAKGNGNNTVIILGIGLSIPIIIWGSTLVMNLLHKYPVLVLLGAGILGYTAGEMFVKDEKMIDWFLHDYEFLHVWIPIVACALVIAVGLSVKWLRLLQLKTTRNE</sequence>
<dbReference type="EMBL" id="WHNZ01000061">
    <property type="protein sequence ID" value="NOV03457.1"/>
    <property type="molecule type" value="Genomic_DNA"/>
</dbReference>
<gene>
    <name evidence="7" type="ORF">GC097_25980</name>
</gene>
<feature type="transmembrane region" description="Helical" evidence="6">
    <location>
        <begin position="41"/>
        <end position="60"/>
    </location>
</feature>
<keyword evidence="3 6" id="KW-0812">Transmembrane</keyword>
<organism evidence="7 8">
    <name type="scientific">Paenibacillus planticolens</name>
    <dbReference type="NCBI Taxonomy" id="2654976"/>
    <lineage>
        <taxon>Bacteria</taxon>
        <taxon>Bacillati</taxon>
        <taxon>Bacillota</taxon>
        <taxon>Bacilli</taxon>
        <taxon>Bacillales</taxon>
        <taxon>Paenibacillaceae</taxon>
        <taxon>Paenibacillus</taxon>
    </lineage>
</organism>
<evidence type="ECO:0000256" key="4">
    <source>
        <dbReference type="ARBA" id="ARBA00022989"/>
    </source>
</evidence>
<dbReference type="PANTHER" id="PTHR30238:SF4">
    <property type="entry name" value="SLL1022 PROTEIN"/>
    <property type="match status" value="1"/>
</dbReference>
<evidence type="ECO:0000256" key="2">
    <source>
        <dbReference type="ARBA" id="ARBA00007511"/>
    </source>
</evidence>
<dbReference type="Pfam" id="PF03741">
    <property type="entry name" value="TerC"/>
    <property type="match status" value="1"/>
</dbReference>
<evidence type="ECO:0000256" key="6">
    <source>
        <dbReference type="SAM" id="Phobius"/>
    </source>
</evidence>
<protein>
    <submittedName>
        <fullName evidence="7">YjbE family putative metal transport protein</fullName>
    </submittedName>
</protein>